<organism evidence="2 3">
    <name type="scientific">Armillaria borealis</name>
    <dbReference type="NCBI Taxonomy" id="47425"/>
    <lineage>
        <taxon>Eukaryota</taxon>
        <taxon>Fungi</taxon>
        <taxon>Dikarya</taxon>
        <taxon>Basidiomycota</taxon>
        <taxon>Agaricomycotina</taxon>
        <taxon>Agaricomycetes</taxon>
        <taxon>Agaricomycetidae</taxon>
        <taxon>Agaricales</taxon>
        <taxon>Marasmiineae</taxon>
        <taxon>Physalacriaceae</taxon>
        <taxon>Armillaria</taxon>
    </lineage>
</organism>
<sequence>MITVRISLETMLHPLSMYEIPDKLVGQAVTKDYCRVFLDSADLALIRISYLDLDHGVQGLSYILTAPVSRLSLSFLFEGAVAVLVLDAQLVIFVASTGSNA</sequence>
<keyword evidence="1" id="KW-0472">Membrane</keyword>
<reference evidence="2" key="1">
    <citation type="submission" date="2023-06" db="EMBL/GenBank/DDBJ databases">
        <authorList>
            <consortium name="Lawrence Berkeley National Laboratory"/>
            <person name="Ahrendt S."/>
            <person name="Sahu N."/>
            <person name="Indic B."/>
            <person name="Wong-Bajracharya J."/>
            <person name="Merenyi Z."/>
            <person name="Ke H.-M."/>
            <person name="Monk M."/>
            <person name="Kocsube S."/>
            <person name="Drula E."/>
            <person name="Lipzen A."/>
            <person name="Balint B."/>
            <person name="Henrissat B."/>
            <person name="Andreopoulos B."/>
            <person name="Martin F.M."/>
            <person name="Harder C.B."/>
            <person name="Rigling D."/>
            <person name="Ford K.L."/>
            <person name="Foster G.D."/>
            <person name="Pangilinan J."/>
            <person name="Papanicolaou A."/>
            <person name="Barry K."/>
            <person name="LaButti K."/>
            <person name="Viragh M."/>
            <person name="Koriabine M."/>
            <person name="Yan M."/>
            <person name="Riley R."/>
            <person name="Champramary S."/>
            <person name="Plett K.L."/>
            <person name="Tsai I.J."/>
            <person name="Slot J."/>
            <person name="Sipos G."/>
            <person name="Plett J."/>
            <person name="Nagy L.G."/>
            <person name="Grigoriev I.V."/>
        </authorList>
    </citation>
    <scope>NUCLEOTIDE SEQUENCE</scope>
    <source>
        <strain evidence="2">FPL87.14</strain>
    </source>
</reference>
<proteinExistence type="predicted"/>
<keyword evidence="1" id="KW-0812">Transmembrane</keyword>
<keyword evidence="3" id="KW-1185">Reference proteome</keyword>
<name>A0AA39IWU9_9AGAR</name>
<feature type="transmembrane region" description="Helical" evidence="1">
    <location>
        <begin position="75"/>
        <end position="95"/>
    </location>
</feature>
<accession>A0AA39IWU9</accession>
<dbReference type="AlphaFoldDB" id="A0AA39IWU9"/>
<comment type="caution">
    <text evidence="2">The sequence shown here is derived from an EMBL/GenBank/DDBJ whole genome shotgun (WGS) entry which is preliminary data.</text>
</comment>
<keyword evidence="1" id="KW-1133">Transmembrane helix</keyword>
<evidence type="ECO:0000313" key="2">
    <source>
        <dbReference type="EMBL" id="KAK0431007.1"/>
    </source>
</evidence>
<dbReference type="EMBL" id="JAUEPT010000126">
    <property type="protein sequence ID" value="KAK0431007.1"/>
    <property type="molecule type" value="Genomic_DNA"/>
</dbReference>
<evidence type="ECO:0000256" key="1">
    <source>
        <dbReference type="SAM" id="Phobius"/>
    </source>
</evidence>
<protein>
    <submittedName>
        <fullName evidence="2">Uncharacterized protein</fullName>
    </submittedName>
</protein>
<evidence type="ECO:0000313" key="3">
    <source>
        <dbReference type="Proteomes" id="UP001175226"/>
    </source>
</evidence>
<gene>
    <name evidence="2" type="ORF">EV421DRAFT_1912314</name>
</gene>
<dbReference type="Proteomes" id="UP001175226">
    <property type="component" value="Unassembled WGS sequence"/>
</dbReference>